<feature type="domain" description="Alpha-D-phosphohexomutase alpha/beta/alpha" evidence="18">
    <location>
        <begin position="83"/>
        <end position="131"/>
    </location>
</feature>
<comment type="catalytic activity">
    <reaction evidence="1 13">
        <text>N-acetyl-alpha-D-glucosamine 1-phosphate = N-acetyl-D-glucosamine 6-phosphate</text>
        <dbReference type="Rhea" id="RHEA:23804"/>
        <dbReference type="ChEBI" id="CHEBI:57513"/>
        <dbReference type="ChEBI" id="CHEBI:57776"/>
        <dbReference type="EC" id="5.4.2.3"/>
    </reaction>
</comment>
<dbReference type="InterPro" id="IPR016055">
    <property type="entry name" value="A-D-PHexomutase_a/b/a-I/II/III"/>
</dbReference>
<comment type="cofactor">
    <cofactor evidence="13 16">
        <name>Mg(2+)</name>
        <dbReference type="ChEBI" id="CHEBI:18420"/>
    </cofactor>
    <text evidence="13 16">Binds 1 Mg(2+) ion per subunit.</text>
</comment>
<dbReference type="InterPro" id="IPR049022">
    <property type="entry name" value="AMG1_III"/>
</dbReference>
<dbReference type="FunFam" id="3.30.310.50:FF:000003">
    <property type="entry name" value="Phosphoacetylglucosamine mutase"/>
    <property type="match status" value="1"/>
</dbReference>
<dbReference type="AlphaFoldDB" id="A0A8J9ZNB6"/>
<evidence type="ECO:0000256" key="16">
    <source>
        <dbReference type="PIRSR" id="PIRSR016408-3"/>
    </source>
</evidence>
<dbReference type="UniPathway" id="UPA00113">
    <property type="reaction ID" value="UER00530"/>
</dbReference>
<dbReference type="Pfam" id="PF02878">
    <property type="entry name" value="PGM_PMM_I"/>
    <property type="match status" value="2"/>
</dbReference>
<dbReference type="FunFam" id="3.40.120.10:FF:000013">
    <property type="entry name" value="Phosphoacetylglucosamine mutase"/>
    <property type="match status" value="1"/>
</dbReference>
<dbReference type="CDD" id="cd03086">
    <property type="entry name" value="PGM3"/>
    <property type="match status" value="1"/>
</dbReference>
<feature type="domain" description="Alpha-D-phosphohexomutase alpha/beta/alpha" evidence="18">
    <location>
        <begin position="153"/>
        <end position="203"/>
    </location>
</feature>
<keyword evidence="6 13" id="KW-0479">Metal-binding</keyword>
<evidence type="ECO:0000256" key="10">
    <source>
        <dbReference type="ARBA" id="ARBA00023277"/>
    </source>
</evidence>
<dbReference type="Gene3D" id="3.30.310.50">
    <property type="entry name" value="Alpha-D-phosphohexomutase, C-terminal domain"/>
    <property type="match status" value="1"/>
</dbReference>
<feature type="domain" description="Phosphoacetylglucosamine mutase AMG1" evidence="20">
    <location>
        <begin position="210"/>
        <end position="315"/>
    </location>
</feature>
<dbReference type="Pfam" id="PF00408">
    <property type="entry name" value="PGM_PMM_IV"/>
    <property type="match status" value="1"/>
</dbReference>
<evidence type="ECO:0000259" key="20">
    <source>
        <dbReference type="Pfam" id="PF21405"/>
    </source>
</evidence>
<feature type="active site" description="Phosphoserine intermediate" evidence="14">
    <location>
        <position position="96"/>
    </location>
</feature>
<dbReference type="Proteomes" id="UP000838412">
    <property type="component" value="Chromosome 3"/>
</dbReference>
<dbReference type="PANTHER" id="PTHR45955">
    <property type="entry name" value="PHOSPHOACETYLGLUCOSAMINE MUTASE"/>
    <property type="match status" value="1"/>
</dbReference>
<dbReference type="OrthoDB" id="1928at2759"/>
<feature type="binding site" evidence="16">
    <location>
        <position position="310"/>
    </location>
    <ligand>
        <name>Mg(2+)</name>
        <dbReference type="ChEBI" id="CHEBI:18420"/>
    </ligand>
</feature>
<keyword evidence="7 13" id="KW-0460">Magnesium</keyword>
<evidence type="ECO:0000256" key="5">
    <source>
        <dbReference type="ARBA" id="ARBA00022553"/>
    </source>
</evidence>
<evidence type="ECO:0000256" key="2">
    <source>
        <dbReference type="ARBA" id="ARBA00004865"/>
    </source>
</evidence>
<accession>A0A8J9ZNB6</accession>
<feature type="domain" description="Alpha-D-phosphohexomutase C-terminal" evidence="17">
    <location>
        <begin position="498"/>
        <end position="557"/>
    </location>
</feature>
<reference evidence="21" key="1">
    <citation type="submission" date="2022-01" db="EMBL/GenBank/DDBJ databases">
        <authorList>
            <person name="Braso-Vives M."/>
        </authorList>
    </citation>
    <scope>NUCLEOTIDE SEQUENCE</scope>
</reference>
<feature type="binding site" evidence="16">
    <location>
        <position position="312"/>
    </location>
    <ligand>
        <name>Mg(2+)</name>
        <dbReference type="ChEBI" id="CHEBI:18420"/>
    </ligand>
</feature>
<dbReference type="Gene3D" id="3.40.120.10">
    <property type="entry name" value="Alpha-D-Glucose-1,6-Bisphosphate, subunit A, domain 3"/>
    <property type="match status" value="2"/>
</dbReference>
<dbReference type="InterPro" id="IPR005843">
    <property type="entry name" value="A-D-PHexomutase_C"/>
</dbReference>
<dbReference type="InterPro" id="IPR049023">
    <property type="entry name" value="AMG1_II"/>
</dbReference>
<keyword evidence="5" id="KW-0597">Phosphoprotein</keyword>
<protein>
    <recommendedName>
        <fullName evidence="12 13">Phosphoacetylglucosamine mutase</fullName>
        <shortName evidence="13">PAGM</shortName>
        <ecNumber evidence="4 13">5.4.2.3</ecNumber>
    </recommendedName>
    <alternativeName>
        <fullName evidence="13">Acetylglucosamine phosphomutase</fullName>
    </alternativeName>
    <alternativeName>
        <fullName evidence="13">N-acetylglucosamine-phosphate mutase</fullName>
    </alternativeName>
</protein>
<feature type="binding site" evidence="15">
    <location>
        <begin position="530"/>
        <end position="534"/>
    </location>
    <ligand>
        <name>substrate</name>
    </ligand>
</feature>
<comment type="pathway">
    <text evidence="2 13">Nucleotide-sugar biosynthesis; UDP-N-acetyl-alpha-D-glucosamine biosynthesis; N-acetyl-alpha-D-glucosamine 1-phosphate from alpha-D-glucosamine 6-phosphate (route I): step 2/2.</text>
</comment>
<evidence type="ECO:0000256" key="12">
    <source>
        <dbReference type="ARBA" id="ARBA00070218"/>
    </source>
</evidence>
<dbReference type="Pfam" id="PF21405">
    <property type="entry name" value="AMG1_II"/>
    <property type="match status" value="1"/>
</dbReference>
<name>A0A8J9ZNB6_BRALA</name>
<keyword evidence="22" id="KW-1185">Reference proteome</keyword>
<dbReference type="SUPFAM" id="SSF55957">
    <property type="entry name" value="Phosphoglucomutase, C-terminal domain"/>
    <property type="match status" value="1"/>
</dbReference>
<dbReference type="PANTHER" id="PTHR45955:SF1">
    <property type="entry name" value="PHOSPHOACETYLGLUCOSAMINE MUTASE"/>
    <property type="match status" value="1"/>
</dbReference>
<dbReference type="InterPro" id="IPR005844">
    <property type="entry name" value="A-D-PHexomutase_a/b/a-I"/>
</dbReference>
<evidence type="ECO:0000313" key="22">
    <source>
        <dbReference type="Proteomes" id="UP000838412"/>
    </source>
</evidence>
<keyword evidence="9 13" id="KW-0413">Isomerase</keyword>
<evidence type="ECO:0000256" key="11">
    <source>
        <dbReference type="ARBA" id="ARBA00060228"/>
    </source>
</evidence>
<dbReference type="Pfam" id="PF21404">
    <property type="entry name" value="AMG1_III"/>
    <property type="match status" value="1"/>
</dbReference>
<evidence type="ECO:0000256" key="3">
    <source>
        <dbReference type="ARBA" id="ARBA00010231"/>
    </source>
</evidence>
<evidence type="ECO:0000313" key="21">
    <source>
        <dbReference type="EMBL" id="CAH1258658.1"/>
    </source>
</evidence>
<dbReference type="EC" id="5.4.2.3" evidence="4 13"/>
<evidence type="ECO:0000259" key="17">
    <source>
        <dbReference type="Pfam" id="PF00408"/>
    </source>
</evidence>
<keyword evidence="8" id="KW-0007">Acetylation</keyword>
<keyword evidence="10" id="KW-0119">Carbohydrate metabolism</keyword>
<feature type="domain" description="Phosphoacetylglucosamine mutase AMG1" evidence="19">
    <location>
        <begin position="329"/>
        <end position="469"/>
    </location>
</feature>
<evidence type="ECO:0000259" key="18">
    <source>
        <dbReference type="Pfam" id="PF02878"/>
    </source>
</evidence>
<evidence type="ECO:0000256" key="15">
    <source>
        <dbReference type="PIRSR" id="PIRSR016408-2"/>
    </source>
</evidence>
<evidence type="ECO:0000256" key="6">
    <source>
        <dbReference type="ARBA" id="ARBA00022723"/>
    </source>
</evidence>
<gene>
    <name evidence="21" type="primary">PGM3</name>
    <name evidence="21" type="ORF">BLAG_LOCUS16155</name>
</gene>
<comment type="similarity">
    <text evidence="3 13">Belongs to the phosphohexose mutase family.</text>
</comment>
<feature type="binding site" evidence="16">
    <location>
        <position position="308"/>
    </location>
    <ligand>
        <name>Mg(2+)</name>
        <dbReference type="ChEBI" id="CHEBI:18420"/>
    </ligand>
</feature>
<evidence type="ECO:0000256" key="8">
    <source>
        <dbReference type="ARBA" id="ARBA00022990"/>
    </source>
</evidence>
<evidence type="ECO:0000256" key="4">
    <source>
        <dbReference type="ARBA" id="ARBA00012731"/>
    </source>
</evidence>
<dbReference type="GO" id="GO:0006048">
    <property type="term" value="P:UDP-N-acetylglucosamine biosynthetic process"/>
    <property type="evidence" value="ECO:0007669"/>
    <property type="project" value="UniProtKB-UniRule"/>
</dbReference>
<evidence type="ECO:0000256" key="13">
    <source>
        <dbReference type="PIRNR" id="PIRNR016408"/>
    </source>
</evidence>
<evidence type="ECO:0000256" key="1">
    <source>
        <dbReference type="ARBA" id="ARBA00000558"/>
    </source>
</evidence>
<feature type="binding site" evidence="15">
    <location>
        <begin position="402"/>
        <end position="404"/>
    </location>
    <ligand>
        <name>substrate</name>
    </ligand>
</feature>
<evidence type="ECO:0000256" key="7">
    <source>
        <dbReference type="ARBA" id="ARBA00022842"/>
    </source>
</evidence>
<dbReference type="EMBL" id="OV696688">
    <property type="protein sequence ID" value="CAH1258658.1"/>
    <property type="molecule type" value="Genomic_DNA"/>
</dbReference>
<dbReference type="FunFam" id="3.40.120.10:FF:000019">
    <property type="entry name" value="Phosphoacetylglucosamine mutase"/>
    <property type="match status" value="1"/>
</dbReference>
<dbReference type="InterPro" id="IPR036900">
    <property type="entry name" value="A-D-PHexomutase_C_sf"/>
</dbReference>
<dbReference type="GO" id="GO:0004610">
    <property type="term" value="F:phosphoacetylglucosamine mutase activity"/>
    <property type="evidence" value="ECO:0007669"/>
    <property type="project" value="UniProtKB-UniRule"/>
</dbReference>
<dbReference type="FunFam" id="3.40.120.10:FF:000015">
    <property type="entry name" value="Phosphoacetylglucosamine mutase"/>
    <property type="match status" value="1"/>
</dbReference>
<dbReference type="PIRSF" id="PIRSF016408">
    <property type="entry name" value="PAGM"/>
    <property type="match status" value="1"/>
</dbReference>
<evidence type="ECO:0000256" key="9">
    <source>
        <dbReference type="ARBA" id="ARBA00023235"/>
    </source>
</evidence>
<dbReference type="InterPro" id="IPR016657">
    <property type="entry name" value="PAGM"/>
</dbReference>
<feature type="binding site" evidence="15">
    <location>
        <position position="539"/>
    </location>
    <ligand>
        <name>substrate</name>
    </ligand>
</feature>
<evidence type="ECO:0000256" key="14">
    <source>
        <dbReference type="PIRSR" id="PIRSR016408-1"/>
    </source>
</evidence>
<evidence type="ECO:0000259" key="19">
    <source>
        <dbReference type="Pfam" id="PF21404"/>
    </source>
</evidence>
<comment type="function">
    <text evidence="11 13">Catalyzes the conversion of GlcNAc-6-P into GlcNAc-1-P during the synthesis of uridine diphosphate/UDP-GlcNAc, a sugar nucleotide critical to multiple glycosylation pathways including protein N- and O-glycosylation.</text>
</comment>
<dbReference type="GO" id="GO:0005975">
    <property type="term" value="P:carbohydrate metabolic process"/>
    <property type="evidence" value="ECO:0007669"/>
    <property type="project" value="InterPro"/>
</dbReference>
<organism evidence="21 22">
    <name type="scientific">Branchiostoma lanceolatum</name>
    <name type="common">Common lancelet</name>
    <name type="synonym">Amphioxus lanceolatum</name>
    <dbReference type="NCBI Taxonomy" id="7740"/>
    <lineage>
        <taxon>Eukaryota</taxon>
        <taxon>Metazoa</taxon>
        <taxon>Chordata</taxon>
        <taxon>Cephalochordata</taxon>
        <taxon>Leptocardii</taxon>
        <taxon>Amphioxiformes</taxon>
        <taxon>Branchiostomatidae</taxon>
        <taxon>Branchiostoma</taxon>
    </lineage>
</organism>
<sequence length="578" mass="62982">MSKVMRYFRVVQVSLCSTWRQVRTVYRTGKMSDILAEAVKGAAAHPRPEGINFTYGTAGFRDKSTILDPVLYRMGLLAALRSKAKKATVAAMITASHNPEPDNGVKLVDPMGEMLEAAWEKHATDLANAKDEDIGSALQRIIDALDIDISLPSDVFVARDTRPSGPPLTQALLDGLKVMGSTFTDFGILTTPQLHYLVRCHNSRGAYGETTEEGYYKKLAQAFLKLREDAGTKKKYQPVVIIDGANGVGALKTRKLQPHLNDSLKITVCNDGSSGKLNEKCGADFVKVQQKPPPGMEIQPGQRCVSFDGDADRVVFFYLNKDGVFNLLDGDKISTLIAGYLGELVSASGLQLNIGVVQTAYANGSSTRYLEDVMKVPVSCAKTGVKHLHHKALEFDVGVYFEANGHGTVLFSDQAEQKIKVASQDDSLDSGKREAATRLTLMMDLINQTVGDAISDFLVVETILSTRDWAADDWNMQYKDLPSRLLKIKVKDRTAVQTTDAERCATAPAGLQEAINKLVAKYQQGRSFVRPSGTEDVVRVFAEADTQAIADMLAHEVSVQVYQLAGGVGEQPQPPSTS</sequence>
<proteinExistence type="inferred from homology"/>
<feature type="binding site" description="via phosphate group" evidence="16">
    <location>
        <position position="96"/>
    </location>
    <ligand>
        <name>Mg(2+)</name>
        <dbReference type="ChEBI" id="CHEBI:18420"/>
    </ligand>
</feature>
<dbReference type="SUPFAM" id="SSF53738">
    <property type="entry name" value="Phosphoglucomutase, first 3 domains"/>
    <property type="match status" value="3"/>
</dbReference>
<dbReference type="GO" id="GO:0046872">
    <property type="term" value="F:metal ion binding"/>
    <property type="evidence" value="ECO:0007669"/>
    <property type="project" value="UniProtKB-KW"/>
</dbReference>